<dbReference type="InterPro" id="IPR015421">
    <property type="entry name" value="PyrdxlP-dep_Trfase_major"/>
</dbReference>
<dbReference type="PIRSF" id="PIRSF001434">
    <property type="entry name" value="CGS"/>
    <property type="match status" value="1"/>
</dbReference>
<dbReference type="SUPFAM" id="SSF53383">
    <property type="entry name" value="PLP-dependent transferases"/>
    <property type="match status" value="1"/>
</dbReference>
<dbReference type="RefSeq" id="WP_380975955.1">
    <property type="nucleotide sequence ID" value="NZ_JBHTEF010000001.1"/>
</dbReference>
<comment type="similarity">
    <text evidence="2 5">Belongs to the trans-sulfuration enzymes family.</text>
</comment>
<evidence type="ECO:0000256" key="5">
    <source>
        <dbReference type="RuleBase" id="RU362118"/>
    </source>
</evidence>
<reference evidence="7" key="1">
    <citation type="journal article" date="2019" name="Int. J. Syst. Evol. Microbiol.">
        <title>The Global Catalogue of Microorganisms (GCM) 10K type strain sequencing project: providing services to taxonomists for standard genome sequencing and annotation.</title>
        <authorList>
            <consortium name="The Broad Institute Genomics Platform"/>
            <consortium name="The Broad Institute Genome Sequencing Center for Infectious Disease"/>
            <person name="Wu L."/>
            <person name="Ma J."/>
        </authorList>
    </citation>
    <scope>NUCLEOTIDE SEQUENCE [LARGE SCALE GENOMIC DNA]</scope>
    <source>
        <strain evidence="7">CCUG 56698</strain>
    </source>
</reference>
<keyword evidence="4 5" id="KW-0663">Pyridoxal phosphate</keyword>
<protein>
    <submittedName>
        <fullName evidence="6">O-acetylhomoserine aminocarboxypropyltransferase/cysteine synthase family protein</fullName>
    </submittedName>
</protein>
<dbReference type="PANTHER" id="PTHR43797:SF2">
    <property type="entry name" value="HOMOCYSTEINE_CYSTEINE SYNTHASE"/>
    <property type="match status" value="1"/>
</dbReference>
<dbReference type="InterPro" id="IPR006235">
    <property type="entry name" value="OAc-hSer/O-AcSer_sulfhydrylase"/>
</dbReference>
<dbReference type="PANTHER" id="PTHR43797">
    <property type="entry name" value="HOMOCYSTEINE/CYSTEINE SYNTHASE"/>
    <property type="match status" value="1"/>
</dbReference>
<comment type="caution">
    <text evidence="6">The sequence shown here is derived from an EMBL/GenBank/DDBJ whole genome shotgun (WGS) entry which is preliminary data.</text>
</comment>
<evidence type="ECO:0000256" key="2">
    <source>
        <dbReference type="ARBA" id="ARBA00009077"/>
    </source>
</evidence>
<accession>A0ABW2SQI0</accession>
<keyword evidence="3" id="KW-0808">Transferase</keyword>
<evidence type="ECO:0000256" key="4">
    <source>
        <dbReference type="ARBA" id="ARBA00022898"/>
    </source>
</evidence>
<dbReference type="Gene3D" id="3.40.640.10">
    <property type="entry name" value="Type I PLP-dependent aspartate aminotransferase-like (Major domain)"/>
    <property type="match status" value="1"/>
</dbReference>
<dbReference type="InterPro" id="IPR015422">
    <property type="entry name" value="PyrdxlP-dep_Trfase_small"/>
</dbReference>
<name>A0ABW2SQI0_9ACTO</name>
<dbReference type="Gene3D" id="3.90.1150.10">
    <property type="entry name" value="Aspartate Aminotransferase, domain 1"/>
    <property type="match status" value="1"/>
</dbReference>
<dbReference type="Proteomes" id="UP001596527">
    <property type="component" value="Unassembled WGS sequence"/>
</dbReference>
<dbReference type="InterPro" id="IPR000277">
    <property type="entry name" value="Cys/Met-Metab_PyrdxlP-dep_enz"/>
</dbReference>
<dbReference type="CDD" id="cd00614">
    <property type="entry name" value="CGS_like"/>
    <property type="match status" value="1"/>
</dbReference>
<gene>
    <name evidence="6" type="ORF">ACFQWG_12960</name>
</gene>
<evidence type="ECO:0000313" key="7">
    <source>
        <dbReference type="Proteomes" id="UP001596527"/>
    </source>
</evidence>
<dbReference type="InterPro" id="IPR015424">
    <property type="entry name" value="PyrdxlP-dep_Trfase"/>
</dbReference>
<dbReference type="EMBL" id="JBHTEF010000001">
    <property type="protein sequence ID" value="MFC7582105.1"/>
    <property type="molecule type" value="Genomic_DNA"/>
</dbReference>
<evidence type="ECO:0000256" key="3">
    <source>
        <dbReference type="ARBA" id="ARBA00022679"/>
    </source>
</evidence>
<proteinExistence type="inferred from homology"/>
<comment type="cofactor">
    <cofactor evidence="1 5">
        <name>pyridoxal 5'-phosphate</name>
        <dbReference type="ChEBI" id="CHEBI:597326"/>
    </cofactor>
</comment>
<evidence type="ECO:0000256" key="1">
    <source>
        <dbReference type="ARBA" id="ARBA00001933"/>
    </source>
</evidence>
<dbReference type="NCBIfam" id="TIGR01326">
    <property type="entry name" value="OAH_OAS_sulfhy"/>
    <property type="match status" value="1"/>
</dbReference>
<organism evidence="6 7">
    <name type="scientific">Schaalia naturae</name>
    <dbReference type="NCBI Taxonomy" id="635203"/>
    <lineage>
        <taxon>Bacteria</taxon>
        <taxon>Bacillati</taxon>
        <taxon>Actinomycetota</taxon>
        <taxon>Actinomycetes</taxon>
        <taxon>Actinomycetales</taxon>
        <taxon>Actinomycetaceae</taxon>
        <taxon>Schaalia</taxon>
    </lineage>
</organism>
<dbReference type="InterPro" id="IPR054542">
    <property type="entry name" value="Cys_met_metab_PP"/>
</dbReference>
<evidence type="ECO:0000313" key="6">
    <source>
        <dbReference type="EMBL" id="MFC7582105.1"/>
    </source>
</evidence>
<keyword evidence="7" id="KW-1185">Reference proteome</keyword>
<dbReference type="Pfam" id="PF01053">
    <property type="entry name" value="Cys_Met_Meta_PP"/>
    <property type="match status" value="1"/>
</dbReference>
<dbReference type="PROSITE" id="PS00868">
    <property type="entry name" value="CYS_MET_METAB_PP"/>
    <property type="match status" value="1"/>
</dbReference>
<sequence length="458" mass="48200">MTEQHTASNAASWRFETKQIHAGWDRDPLTGATTLPIYQTSSYAFATADQAAARFALQELGPIYTRLTNPTNEAVENRLAALEGGVGALIVSSGQAASALSIINLATAGNNVVASPSLYGGSVTLLKNTLGRLGIEARFVEDPEDPGQWTALADEKTVAFYGETIPNPKGDILDIEAVAAAAHEVGVPLIVDNTVATPYLIRPFEWGADIVVHSTTKYLSGHGNAIGGAIIDSGRFDYTADAERFPYFNTPDESYNGLVFGRDLGEGGVFGVNLSFILRARTLGERDLGFAASPFNSFLLEQGIETLSLRVERHVDNALAVARWLEGHGQVISVNYAGLESSPYHALQQKYAPRGAGGLLSFEIEGGAVAGKAFASALELLPTVANIGDAKSLVIHPASTTHSQLSEAELAAAGIDPGTVRLSIGIEHIDDILADLELGFAAAREAVEAVSPSSAQVG</sequence>